<proteinExistence type="predicted"/>
<reference evidence="2 3" key="1">
    <citation type="submission" date="2014-06" db="EMBL/GenBank/DDBJ databases">
        <title>Draft genome sequence of iron oxidizing acidophile Leptospirillum ferriphilum DSM14647.</title>
        <authorList>
            <person name="Cardenas J.P."/>
            <person name="Lazcano M."/>
            <person name="Ossandon F.J."/>
            <person name="Corbett M."/>
            <person name="Holmes D.S."/>
            <person name="Watkin E."/>
        </authorList>
    </citation>
    <scope>NUCLEOTIDE SEQUENCE [LARGE SCALE GENOMIC DNA]</scope>
    <source>
        <strain evidence="2 3">DSM 14647</strain>
    </source>
</reference>
<dbReference type="PATRIC" id="fig|178606.4.peg.577"/>
<dbReference type="SMART" id="SM00028">
    <property type="entry name" value="TPR"/>
    <property type="match status" value="3"/>
</dbReference>
<gene>
    <name evidence="2" type="ORF">LptCag_2043</name>
</gene>
<dbReference type="PANTHER" id="PTHR43861:SF1">
    <property type="entry name" value="TRANS-ACONITATE 2-METHYLTRANSFERASE"/>
    <property type="match status" value="1"/>
</dbReference>
<accession>A0A094WAP8</accession>
<dbReference type="CDD" id="cd03801">
    <property type="entry name" value="GT4_PimA-like"/>
    <property type="match status" value="1"/>
</dbReference>
<evidence type="ECO:0000313" key="2">
    <source>
        <dbReference type="EMBL" id="KGA94613.1"/>
    </source>
</evidence>
<dbReference type="EMBL" id="JPGK01000002">
    <property type="protein sequence ID" value="KGA94613.1"/>
    <property type="molecule type" value="Genomic_DNA"/>
</dbReference>
<keyword evidence="2" id="KW-0808">Transferase</keyword>
<dbReference type="InterPro" id="IPR029063">
    <property type="entry name" value="SAM-dependent_MTases_sf"/>
</dbReference>
<evidence type="ECO:0000313" key="3">
    <source>
        <dbReference type="Proteomes" id="UP000029452"/>
    </source>
</evidence>
<dbReference type="SUPFAM" id="SSF53756">
    <property type="entry name" value="UDP-Glycosyltransferase/glycogen phosphorylase"/>
    <property type="match status" value="1"/>
</dbReference>
<sequence length="787" mass="89357">MFPKELTMTNILTFNWHEGYIALLGKIPGVSLTIVERSKGGYDRWMHEFRPCPRGSRLVSLKEGLEDLRRERFDLVIAHDPTDLLSTMDSPVPQILVLHNRLDTMIALGGNAVDKQGYIEWFQNLLRMVSDLEIVSISEPKQKSWGVSGPVLLPGVDLSEWGPWTGARASVLQVGNFLKERDLMLGYRVMEESLQGLPRTVVGLNPSIPDARMSRNQSDLASLFREHRVYFHATVFPHEDGYNLSLLEAMASGMPVVALEHPDSPITHGWSGFLGENPSTLSESLRLLLKDREKAGELGQNARLEVSRRFPLDRFIETWSTLIRKKSSSWRLSRTYREERGELIERIPSGARTILDVGCGTGKMGRGIRQKLGCVELIGIENDPERAREAASHYDRVVTEDATRWVPDMPKESIDVLVFADIIEHVREPGALIGRYLPWLSPSGVVLLSIPNIRHHKVLKDLAEGHFRYEEEGILDRSHLRFFTRESMLELLGESGLWVESISANVDSRYRWVQEGTSLSNGSRTDIDLGPIVIRDQGVEELKDLFTVQYIFLARRKIQAIFDRVDRLSAEGAGVELLEVLQEARQDPSLSQEEKAEIDIRIGEIACRGQQWETAREAYERSLETLSAAQDERGALGLAVLELLTGDFPQALLWFKMAFDMNPGSWKALSGFAMACQELDRKDEALFYYAQSLLLHPVQEDILELYVRLAEESGHLLETVDALRNYLKEVPESVSERIRLIEILCELGRMEEADHERRQFSTFHPDLPLPEVFQETRGRDLSARQVS</sequence>
<dbReference type="SUPFAM" id="SSF53335">
    <property type="entry name" value="S-adenosyl-L-methionine-dependent methyltransferases"/>
    <property type="match status" value="1"/>
</dbReference>
<evidence type="ECO:0000259" key="1">
    <source>
        <dbReference type="Pfam" id="PF00534"/>
    </source>
</evidence>
<name>A0A094WAP8_9BACT</name>
<dbReference type="Gene3D" id="3.40.50.150">
    <property type="entry name" value="Vaccinia Virus protein VP39"/>
    <property type="match status" value="1"/>
</dbReference>
<dbReference type="InterPro" id="IPR011990">
    <property type="entry name" value="TPR-like_helical_dom_sf"/>
</dbReference>
<organism evidence="2 3">
    <name type="scientific">Leptospirillum ferriphilum</name>
    <dbReference type="NCBI Taxonomy" id="178606"/>
    <lineage>
        <taxon>Bacteria</taxon>
        <taxon>Pseudomonadati</taxon>
        <taxon>Nitrospirota</taxon>
        <taxon>Nitrospiria</taxon>
        <taxon>Nitrospirales</taxon>
        <taxon>Nitrospiraceae</taxon>
        <taxon>Leptospirillum</taxon>
    </lineage>
</organism>
<dbReference type="SUPFAM" id="SSF48452">
    <property type="entry name" value="TPR-like"/>
    <property type="match status" value="1"/>
</dbReference>
<dbReference type="Pfam" id="PF13489">
    <property type="entry name" value="Methyltransf_23"/>
    <property type="match status" value="1"/>
</dbReference>
<dbReference type="Gene3D" id="3.40.50.2000">
    <property type="entry name" value="Glycogen Phosphorylase B"/>
    <property type="match status" value="1"/>
</dbReference>
<dbReference type="Proteomes" id="UP000029452">
    <property type="component" value="Unassembled WGS sequence"/>
</dbReference>
<dbReference type="InterPro" id="IPR019734">
    <property type="entry name" value="TPR_rpt"/>
</dbReference>
<feature type="domain" description="Glycosyl transferase family 1" evidence="1">
    <location>
        <begin position="216"/>
        <end position="303"/>
    </location>
</feature>
<dbReference type="Gene3D" id="1.25.40.10">
    <property type="entry name" value="Tetratricopeptide repeat domain"/>
    <property type="match status" value="1"/>
</dbReference>
<comment type="caution">
    <text evidence="2">The sequence shown here is derived from an EMBL/GenBank/DDBJ whole genome shotgun (WGS) entry which is preliminary data.</text>
</comment>
<dbReference type="PANTHER" id="PTHR43861">
    <property type="entry name" value="TRANS-ACONITATE 2-METHYLTRANSFERASE-RELATED"/>
    <property type="match status" value="1"/>
</dbReference>
<protein>
    <submittedName>
        <fullName evidence="2">Glycosyl transferase, family 2</fullName>
    </submittedName>
</protein>
<dbReference type="AlphaFoldDB" id="A0A094WAP8"/>
<dbReference type="CDD" id="cd02440">
    <property type="entry name" value="AdoMet_MTases"/>
    <property type="match status" value="1"/>
</dbReference>
<dbReference type="InterPro" id="IPR001296">
    <property type="entry name" value="Glyco_trans_1"/>
</dbReference>
<dbReference type="GO" id="GO:0016757">
    <property type="term" value="F:glycosyltransferase activity"/>
    <property type="evidence" value="ECO:0007669"/>
    <property type="project" value="InterPro"/>
</dbReference>
<dbReference type="Pfam" id="PF00534">
    <property type="entry name" value="Glycos_transf_1"/>
    <property type="match status" value="1"/>
</dbReference>